<gene>
    <name evidence="2" type="ORF">BCF50_1429</name>
    <name evidence="1" type="ORF">EGI05_00730</name>
</gene>
<dbReference type="EMBL" id="RJTX01000001">
    <property type="protein sequence ID" value="ROH99453.1"/>
    <property type="molecule type" value="Genomic_DNA"/>
</dbReference>
<dbReference type="RefSeq" id="WP_123261167.1">
    <property type="nucleotide sequence ID" value="NZ_RJTX01000001.1"/>
</dbReference>
<proteinExistence type="predicted"/>
<comment type="caution">
    <text evidence="1">The sequence shown here is derived from an EMBL/GenBank/DDBJ whole genome shotgun (WGS) entry which is preliminary data.</text>
</comment>
<dbReference type="InterPro" id="IPR034660">
    <property type="entry name" value="DinB/YfiT-like"/>
</dbReference>
<sequence>METPLQLANRFREVYLNGEWVVYTNYKTQLSETPRGILTKKWEDLNSIESIAFHIHYYVHGVLNVLEGGTLDISDKYSFDFPPTKSEEEWKSFLTTFIEDCEKFADIIEKMSDEDLDGDFSENKYGSKRKNINALIEHGYYHLGQIILIKKLAK</sequence>
<reference evidence="2 4" key="2">
    <citation type="submission" date="2019-03" db="EMBL/GenBank/DDBJ databases">
        <title>Genomic Encyclopedia of Archaeal and Bacterial Type Strains, Phase II (KMG-II): from individual species to whole genera.</title>
        <authorList>
            <person name="Goeker M."/>
        </authorList>
    </citation>
    <scope>NUCLEOTIDE SEQUENCE [LARGE SCALE GENOMIC DNA]</scope>
    <source>
        <strain evidence="2 4">DSM 15235</strain>
    </source>
</reference>
<evidence type="ECO:0000313" key="1">
    <source>
        <dbReference type="EMBL" id="ROH99453.1"/>
    </source>
</evidence>
<dbReference type="AlphaFoldDB" id="A0A3N0W308"/>
<dbReference type="SUPFAM" id="SSF109854">
    <property type="entry name" value="DinB/YfiT-like putative metalloenzymes"/>
    <property type="match status" value="1"/>
</dbReference>
<dbReference type="Proteomes" id="UP000269375">
    <property type="component" value="Unassembled WGS sequence"/>
</dbReference>
<evidence type="ECO:0000313" key="4">
    <source>
        <dbReference type="Proteomes" id="UP000295709"/>
    </source>
</evidence>
<dbReference type="Proteomes" id="UP000295709">
    <property type="component" value="Unassembled WGS sequence"/>
</dbReference>
<evidence type="ECO:0000313" key="3">
    <source>
        <dbReference type="Proteomes" id="UP000269375"/>
    </source>
</evidence>
<dbReference type="OrthoDB" id="9814103at2"/>
<reference evidence="3" key="1">
    <citation type="submission" date="2018-11" db="EMBL/GenBank/DDBJ databases">
        <title>Proposal to divide the Flavobacteriaceae and reorganize its genera based on Amino Acid Identity values calculated from whole genome sequences.</title>
        <authorList>
            <person name="Nicholson A.C."/>
            <person name="Gulvik C.A."/>
            <person name="Whitney A.M."/>
            <person name="Humrighouse B.W."/>
            <person name="Bell M."/>
            <person name="Holmes B."/>
            <person name="Steigerwalt A."/>
            <person name="Villarma A."/>
            <person name="Sheth M."/>
            <person name="Batra D."/>
            <person name="Pryor J."/>
            <person name="Bernardet J.-F."/>
            <person name="Hugo C."/>
            <person name="Kampfer P."/>
            <person name="Newman J."/>
            <person name="Mcquiston J.R."/>
        </authorList>
    </citation>
    <scope>NUCLEOTIDE SEQUENCE [LARGE SCALE GENOMIC DNA]</scope>
    <source>
        <strain evidence="3">DSM 15235</strain>
    </source>
</reference>
<protein>
    <submittedName>
        <fullName evidence="1">DUF1572 domain-containing protein</fullName>
    </submittedName>
</protein>
<keyword evidence="4" id="KW-1185">Reference proteome</keyword>
<dbReference type="EMBL" id="SOQW01000001">
    <property type="protein sequence ID" value="TDX95646.1"/>
    <property type="molecule type" value="Genomic_DNA"/>
</dbReference>
<organism evidence="1 3">
    <name type="scientific">Chryseobacterium daecheongense</name>
    <dbReference type="NCBI Taxonomy" id="192389"/>
    <lineage>
        <taxon>Bacteria</taxon>
        <taxon>Pseudomonadati</taxon>
        <taxon>Bacteroidota</taxon>
        <taxon>Flavobacteriia</taxon>
        <taxon>Flavobacteriales</taxon>
        <taxon>Weeksellaceae</taxon>
        <taxon>Chryseobacterium group</taxon>
        <taxon>Chryseobacterium</taxon>
    </lineage>
</organism>
<name>A0A3N0W308_9FLAO</name>
<evidence type="ECO:0000313" key="2">
    <source>
        <dbReference type="EMBL" id="TDX95646.1"/>
    </source>
</evidence>
<accession>A0A3N0W308</accession>
<dbReference type="Gene3D" id="1.20.120.450">
    <property type="entry name" value="dinb family like domain"/>
    <property type="match status" value="1"/>
</dbReference>